<dbReference type="InterPro" id="IPR027417">
    <property type="entry name" value="P-loop_NTPase"/>
</dbReference>
<keyword evidence="4" id="KW-1185">Reference proteome</keyword>
<evidence type="ECO:0008006" key="5">
    <source>
        <dbReference type="Google" id="ProtNLM"/>
    </source>
</evidence>
<protein>
    <recommendedName>
        <fullName evidence="5">NB-ARC domain-containing protein</fullName>
    </recommendedName>
</protein>
<sequence length="246" mass="27735">MKYIHNQLLKEKGKFDYVYWITISKAFDITKLRSEIAKVLDLLLREDEEVTKRVAKLHEEEEALTLFLTKAIGHDTVLTPELEEIAAKSAKECPCLPLAIVTIAGSLRGLEGTRNWRNALNELISLTKDACDVVSRFIPVNELIDYWIAEELIADMDCVEAQLDKGHAVLGKLTSSCLLESVPDIHGMMGYIRVHDLSRDTALRITASSPRSMFVALQSPDVACSDFWLLLRFVFGYSSKTWCVVD</sequence>
<dbReference type="Gene3D" id="1.10.8.430">
    <property type="entry name" value="Helical domain of apoptotic protease-activating factors"/>
    <property type="match status" value="1"/>
</dbReference>
<dbReference type="InterPro" id="IPR042197">
    <property type="entry name" value="Apaf_helical"/>
</dbReference>
<dbReference type="InterPro" id="IPR050905">
    <property type="entry name" value="Plant_NBS-LRR"/>
</dbReference>
<comment type="caution">
    <text evidence="3">The sequence shown here is derived from an EMBL/GenBank/DDBJ whole genome shotgun (WGS) entry which is preliminary data.</text>
</comment>
<dbReference type="GO" id="GO:0043531">
    <property type="term" value="F:ADP binding"/>
    <property type="evidence" value="ECO:0007669"/>
    <property type="project" value="InterPro"/>
</dbReference>
<dbReference type="Proteomes" id="UP000626092">
    <property type="component" value="Unassembled WGS sequence"/>
</dbReference>
<dbReference type="GO" id="GO:0005524">
    <property type="term" value="F:ATP binding"/>
    <property type="evidence" value="ECO:0007669"/>
    <property type="project" value="UniProtKB-KW"/>
</dbReference>
<organism evidence="3 4">
    <name type="scientific">Rhododendron simsii</name>
    <name type="common">Sims's rhododendron</name>
    <dbReference type="NCBI Taxonomy" id="118357"/>
    <lineage>
        <taxon>Eukaryota</taxon>
        <taxon>Viridiplantae</taxon>
        <taxon>Streptophyta</taxon>
        <taxon>Embryophyta</taxon>
        <taxon>Tracheophyta</taxon>
        <taxon>Spermatophyta</taxon>
        <taxon>Magnoliopsida</taxon>
        <taxon>eudicotyledons</taxon>
        <taxon>Gunneridae</taxon>
        <taxon>Pentapetalae</taxon>
        <taxon>asterids</taxon>
        <taxon>Ericales</taxon>
        <taxon>Ericaceae</taxon>
        <taxon>Ericoideae</taxon>
        <taxon>Rhodoreae</taxon>
        <taxon>Rhododendron</taxon>
    </lineage>
</organism>
<dbReference type="SUPFAM" id="SSF52540">
    <property type="entry name" value="P-loop containing nucleoside triphosphate hydrolases"/>
    <property type="match status" value="1"/>
</dbReference>
<keyword evidence="2" id="KW-0611">Plant defense</keyword>
<evidence type="ECO:0000256" key="1">
    <source>
        <dbReference type="ARBA" id="ARBA00022614"/>
    </source>
</evidence>
<keyword evidence="1" id="KW-0433">Leucine-rich repeat</keyword>
<dbReference type="PANTHER" id="PTHR33463:SF187">
    <property type="entry name" value="AND NB-ARC DOMAIN DISEASE RESISTANCE PROTEIN, PUTATIVE-RELATED"/>
    <property type="match status" value="1"/>
</dbReference>
<proteinExistence type="predicted"/>
<dbReference type="EMBL" id="WJXA01000011">
    <property type="protein sequence ID" value="KAF7127192.1"/>
    <property type="molecule type" value="Genomic_DNA"/>
</dbReference>
<dbReference type="AlphaFoldDB" id="A0A834LAG3"/>
<dbReference type="PANTHER" id="PTHR33463">
    <property type="entry name" value="NB-ARC DOMAIN-CONTAINING PROTEIN-RELATED"/>
    <property type="match status" value="1"/>
</dbReference>
<evidence type="ECO:0000313" key="4">
    <source>
        <dbReference type="Proteomes" id="UP000626092"/>
    </source>
</evidence>
<dbReference type="OrthoDB" id="664960at2759"/>
<evidence type="ECO:0000256" key="2">
    <source>
        <dbReference type="ARBA" id="ARBA00022821"/>
    </source>
</evidence>
<accession>A0A834LAG3</accession>
<evidence type="ECO:0000313" key="3">
    <source>
        <dbReference type="EMBL" id="KAF7127192.1"/>
    </source>
</evidence>
<name>A0A834LAG3_RHOSS</name>
<reference evidence="3" key="1">
    <citation type="submission" date="2019-11" db="EMBL/GenBank/DDBJ databases">
        <authorList>
            <person name="Liu Y."/>
            <person name="Hou J."/>
            <person name="Li T.-Q."/>
            <person name="Guan C.-H."/>
            <person name="Wu X."/>
            <person name="Wu H.-Z."/>
            <person name="Ling F."/>
            <person name="Zhang R."/>
            <person name="Shi X.-G."/>
            <person name="Ren J.-P."/>
            <person name="Chen E.-F."/>
            <person name="Sun J.-M."/>
        </authorList>
    </citation>
    <scope>NUCLEOTIDE SEQUENCE</scope>
    <source>
        <strain evidence="3">Adult_tree_wgs_1</strain>
        <tissue evidence="3">Leaves</tissue>
    </source>
</reference>
<dbReference type="GO" id="GO:0006952">
    <property type="term" value="P:defense response"/>
    <property type="evidence" value="ECO:0007669"/>
    <property type="project" value="UniProtKB-KW"/>
</dbReference>
<gene>
    <name evidence="3" type="ORF">RHSIM_Rhsim11G0146800</name>
</gene>